<gene>
    <name evidence="2" type="ORF">LTRI10_LOCUS18398</name>
</gene>
<dbReference type="Proteomes" id="UP001497516">
    <property type="component" value="Chromosome 3"/>
</dbReference>
<name>A0AAV2DTF8_9ROSI</name>
<protein>
    <submittedName>
        <fullName evidence="2">Uncharacterized protein</fullName>
    </submittedName>
</protein>
<keyword evidence="3" id="KW-1185">Reference proteome</keyword>
<feature type="region of interest" description="Disordered" evidence="1">
    <location>
        <begin position="1"/>
        <end position="74"/>
    </location>
</feature>
<evidence type="ECO:0000256" key="1">
    <source>
        <dbReference type="SAM" id="MobiDB-lite"/>
    </source>
</evidence>
<sequence length="74" mass="8249">MIAKKKPRAARHDSGTHVKANGMRNNQVEKTVRSGSRFNALSQEDSMEEDFIQQREKSLGSSCGRGDSWDNPKG</sequence>
<evidence type="ECO:0000313" key="2">
    <source>
        <dbReference type="EMBL" id="CAL1376685.1"/>
    </source>
</evidence>
<organism evidence="2 3">
    <name type="scientific">Linum trigynum</name>
    <dbReference type="NCBI Taxonomy" id="586398"/>
    <lineage>
        <taxon>Eukaryota</taxon>
        <taxon>Viridiplantae</taxon>
        <taxon>Streptophyta</taxon>
        <taxon>Embryophyta</taxon>
        <taxon>Tracheophyta</taxon>
        <taxon>Spermatophyta</taxon>
        <taxon>Magnoliopsida</taxon>
        <taxon>eudicotyledons</taxon>
        <taxon>Gunneridae</taxon>
        <taxon>Pentapetalae</taxon>
        <taxon>rosids</taxon>
        <taxon>fabids</taxon>
        <taxon>Malpighiales</taxon>
        <taxon>Linaceae</taxon>
        <taxon>Linum</taxon>
    </lineage>
</organism>
<feature type="compositionally biased region" description="Polar residues" evidence="1">
    <location>
        <begin position="23"/>
        <end position="44"/>
    </location>
</feature>
<dbReference type="EMBL" id="OZ034816">
    <property type="protein sequence ID" value="CAL1376685.1"/>
    <property type="molecule type" value="Genomic_DNA"/>
</dbReference>
<evidence type="ECO:0000313" key="3">
    <source>
        <dbReference type="Proteomes" id="UP001497516"/>
    </source>
</evidence>
<reference evidence="2 3" key="1">
    <citation type="submission" date="2024-04" db="EMBL/GenBank/DDBJ databases">
        <authorList>
            <person name="Fracassetti M."/>
        </authorList>
    </citation>
    <scope>NUCLEOTIDE SEQUENCE [LARGE SCALE GENOMIC DNA]</scope>
</reference>
<proteinExistence type="predicted"/>
<dbReference type="AlphaFoldDB" id="A0AAV2DTF8"/>
<accession>A0AAV2DTF8</accession>